<evidence type="ECO:0000256" key="2">
    <source>
        <dbReference type="ARBA" id="ARBA00009165"/>
    </source>
</evidence>
<feature type="transmembrane region" description="Helical" evidence="10">
    <location>
        <begin position="69"/>
        <end position="93"/>
    </location>
</feature>
<reference evidence="11 12" key="1">
    <citation type="journal article" date="2016" name="Nat. Commun.">
        <title>Thousands of microbial genomes shed light on interconnected biogeochemical processes in an aquifer system.</title>
        <authorList>
            <person name="Anantharaman K."/>
            <person name="Brown C.T."/>
            <person name="Hug L.A."/>
            <person name="Sharon I."/>
            <person name="Castelle C.J."/>
            <person name="Probst A.J."/>
            <person name="Thomas B.C."/>
            <person name="Singh A."/>
            <person name="Wilkins M.J."/>
            <person name="Karaoz U."/>
            <person name="Brodie E.L."/>
            <person name="Williams K.H."/>
            <person name="Hubbard S.S."/>
            <person name="Banfield J.F."/>
        </authorList>
    </citation>
    <scope>NUCLEOTIDE SEQUENCE [LARGE SCALE GENOMIC DNA]</scope>
</reference>
<evidence type="ECO:0000256" key="1">
    <source>
        <dbReference type="ARBA" id="ARBA00004651"/>
    </source>
</evidence>
<dbReference type="PIRSF" id="PIRSF016933">
    <property type="entry name" value="PrsW"/>
    <property type="match status" value="1"/>
</dbReference>
<feature type="transmembrane region" description="Helical" evidence="10">
    <location>
        <begin position="38"/>
        <end position="57"/>
    </location>
</feature>
<name>A0A1G2N6V4_9BACT</name>
<evidence type="ECO:0000256" key="8">
    <source>
        <dbReference type="ARBA" id="ARBA00022989"/>
    </source>
</evidence>
<keyword evidence="8 10" id="KW-1133">Transmembrane helix</keyword>
<dbReference type="Proteomes" id="UP000176221">
    <property type="component" value="Unassembled WGS sequence"/>
</dbReference>
<gene>
    <name evidence="11" type="ORF">A2928_02135</name>
</gene>
<dbReference type="Pfam" id="PF13367">
    <property type="entry name" value="PrsW-protease"/>
    <property type="match status" value="1"/>
</dbReference>
<keyword evidence="7" id="KW-0378">Hydrolase</keyword>
<evidence type="ECO:0000256" key="10">
    <source>
        <dbReference type="SAM" id="Phobius"/>
    </source>
</evidence>
<evidence type="ECO:0000256" key="4">
    <source>
        <dbReference type="ARBA" id="ARBA00022475"/>
    </source>
</evidence>
<accession>A0A1G2N6V4</accession>
<keyword evidence="4" id="KW-1003">Cell membrane</keyword>
<keyword evidence="5" id="KW-0645">Protease</keyword>
<evidence type="ECO:0000256" key="6">
    <source>
        <dbReference type="ARBA" id="ARBA00022692"/>
    </source>
</evidence>
<dbReference type="PANTHER" id="PTHR36844:SF1">
    <property type="entry name" value="PROTEASE PRSW"/>
    <property type="match status" value="1"/>
</dbReference>
<feature type="transmembrane region" description="Helical" evidence="10">
    <location>
        <begin position="145"/>
        <end position="167"/>
    </location>
</feature>
<dbReference type="InterPro" id="IPR026898">
    <property type="entry name" value="PrsW"/>
</dbReference>
<feature type="transmembrane region" description="Helical" evidence="10">
    <location>
        <begin position="105"/>
        <end position="125"/>
    </location>
</feature>
<evidence type="ECO:0000256" key="5">
    <source>
        <dbReference type="ARBA" id="ARBA00022670"/>
    </source>
</evidence>
<proteinExistence type="inferred from homology"/>
<comment type="subcellular location">
    <subcellularLocation>
        <location evidence="1">Cell membrane</location>
        <topology evidence="1">Multi-pass membrane protein</topology>
    </subcellularLocation>
</comment>
<comment type="caution">
    <text evidence="11">The sequence shown here is derived from an EMBL/GenBank/DDBJ whole genome shotgun (WGS) entry which is preliminary data.</text>
</comment>
<evidence type="ECO:0000313" key="11">
    <source>
        <dbReference type="EMBL" id="OHA31896.1"/>
    </source>
</evidence>
<feature type="transmembrane region" description="Helical" evidence="10">
    <location>
        <begin position="202"/>
        <end position="221"/>
    </location>
</feature>
<keyword evidence="6 10" id="KW-0812">Transmembrane</keyword>
<sequence>MISSQTILYALAGGILPALVWLWFWLGEDKLHPEPRKVIIATFIGGMIAVPLVIPFQSLLQTYFGSGSLSVMFVLWVIVEEFFKFLAAYTFGIRLRDDDEPIDPIVYMITAAIGFAAAENALYLFTPLSADNFLGGLAVGNLRFMGSSLLHIVSSAAIGIALGFAFYKSRRMKILFGFTGFLVAVVLHSLFNLLILHSDGTTAFSVFYGVWVVILALLLFFEKLKKIEG</sequence>
<evidence type="ECO:0000256" key="9">
    <source>
        <dbReference type="ARBA" id="ARBA00023136"/>
    </source>
</evidence>
<feature type="transmembrane region" description="Helical" evidence="10">
    <location>
        <begin position="174"/>
        <end position="196"/>
    </location>
</feature>
<evidence type="ECO:0000313" key="12">
    <source>
        <dbReference type="Proteomes" id="UP000176221"/>
    </source>
</evidence>
<keyword evidence="9 10" id="KW-0472">Membrane</keyword>
<evidence type="ECO:0000256" key="3">
    <source>
        <dbReference type="ARBA" id="ARBA00018997"/>
    </source>
</evidence>
<feature type="transmembrane region" description="Helical" evidence="10">
    <location>
        <begin position="6"/>
        <end position="26"/>
    </location>
</feature>
<dbReference type="InterPro" id="IPR023596">
    <property type="entry name" value="Peptidase_PrsW_arch/bac"/>
</dbReference>
<dbReference type="AlphaFoldDB" id="A0A1G2N6V4"/>
<dbReference type="EMBL" id="MHRX01000057">
    <property type="protein sequence ID" value="OHA31896.1"/>
    <property type="molecule type" value="Genomic_DNA"/>
</dbReference>
<organism evidence="11 12">
    <name type="scientific">Candidatus Taylorbacteria bacterium RIFCSPLOWO2_01_FULL_45_15b</name>
    <dbReference type="NCBI Taxonomy" id="1802319"/>
    <lineage>
        <taxon>Bacteria</taxon>
        <taxon>Candidatus Tayloriibacteriota</taxon>
    </lineage>
</organism>
<dbReference type="STRING" id="1802319.A2928_02135"/>
<dbReference type="GO" id="GO:0006508">
    <property type="term" value="P:proteolysis"/>
    <property type="evidence" value="ECO:0007669"/>
    <property type="project" value="UniProtKB-KW"/>
</dbReference>
<evidence type="ECO:0000256" key="7">
    <source>
        <dbReference type="ARBA" id="ARBA00022801"/>
    </source>
</evidence>
<dbReference type="PANTHER" id="PTHR36844">
    <property type="entry name" value="PROTEASE PRSW"/>
    <property type="match status" value="1"/>
</dbReference>
<dbReference type="GO" id="GO:0008233">
    <property type="term" value="F:peptidase activity"/>
    <property type="evidence" value="ECO:0007669"/>
    <property type="project" value="UniProtKB-KW"/>
</dbReference>
<protein>
    <recommendedName>
        <fullName evidence="3">Protease PrsW</fullName>
    </recommendedName>
</protein>
<dbReference type="GO" id="GO:0005886">
    <property type="term" value="C:plasma membrane"/>
    <property type="evidence" value="ECO:0007669"/>
    <property type="project" value="UniProtKB-SubCell"/>
</dbReference>
<comment type="similarity">
    <text evidence="2">Belongs to the protease PrsW family.</text>
</comment>